<dbReference type="InterPro" id="IPR004107">
    <property type="entry name" value="Integrase_SAM-like_N"/>
</dbReference>
<evidence type="ECO:0000256" key="2">
    <source>
        <dbReference type="ARBA" id="ARBA00023125"/>
    </source>
</evidence>
<feature type="domain" description="Core-binding (CB)" evidence="4">
    <location>
        <begin position="1"/>
        <end position="73"/>
    </location>
</feature>
<evidence type="ECO:0000313" key="5">
    <source>
        <dbReference type="EMBL" id="MFC5579806.1"/>
    </source>
</evidence>
<accession>A0ABW0SS11</accession>
<dbReference type="InterPro" id="IPR010998">
    <property type="entry name" value="Integrase_recombinase_N"/>
</dbReference>
<dbReference type="Gene3D" id="1.10.150.130">
    <property type="match status" value="1"/>
</dbReference>
<evidence type="ECO:0000313" key="6">
    <source>
        <dbReference type="Proteomes" id="UP001596111"/>
    </source>
</evidence>
<proteinExistence type="predicted"/>
<dbReference type="PROSITE" id="PS51900">
    <property type="entry name" value="CB"/>
    <property type="match status" value="1"/>
</dbReference>
<name>A0ABW0SS11_9GAMM</name>
<evidence type="ECO:0000259" key="4">
    <source>
        <dbReference type="PROSITE" id="PS51900"/>
    </source>
</evidence>
<dbReference type="RefSeq" id="WP_377323704.1">
    <property type="nucleotide sequence ID" value="NZ_JBHSNG010000001.1"/>
</dbReference>
<evidence type="ECO:0000256" key="3">
    <source>
        <dbReference type="PROSITE-ProRule" id="PRU01248"/>
    </source>
</evidence>
<protein>
    <submittedName>
        <fullName evidence="5">Site-specific integrase</fullName>
    </submittedName>
</protein>
<keyword evidence="2 3" id="KW-0238">DNA-binding</keyword>
<keyword evidence="6" id="KW-1185">Reference proteome</keyword>
<organism evidence="5 6">
    <name type="scientific">Rhodanobacter terrae</name>
    <dbReference type="NCBI Taxonomy" id="418647"/>
    <lineage>
        <taxon>Bacteria</taxon>
        <taxon>Pseudomonadati</taxon>
        <taxon>Pseudomonadota</taxon>
        <taxon>Gammaproteobacteria</taxon>
        <taxon>Lysobacterales</taxon>
        <taxon>Rhodanobacteraceae</taxon>
        <taxon>Rhodanobacter</taxon>
    </lineage>
</organism>
<gene>
    <name evidence="5" type="ORF">ACFPPB_01560</name>
</gene>
<dbReference type="Pfam" id="PF02899">
    <property type="entry name" value="Phage_int_SAM_1"/>
    <property type="match status" value="1"/>
</dbReference>
<sequence length="76" mass="8394">MKSIASDTSQKTLTIKSAAVMEFAQHVGSKKMVHEVAREDVHAWVEALRASGLQTPTLVNKTSYLRGFFEWAVQGS</sequence>
<dbReference type="InterPro" id="IPR044068">
    <property type="entry name" value="CB"/>
</dbReference>
<dbReference type="EMBL" id="JBHSNG010000001">
    <property type="protein sequence ID" value="MFC5579806.1"/>
    <property type="molecule type" value="Genomic_DNA"/>
</dbReference>
<keyword evidence="1" id="KW-0229">DNA integration</keyword>
<evidence type="ECO:0000256" key="1">
    <source>
        <dbReference type="ARBA" id="ARBA00022908"/>
    </source>
</evidence>
<reference evidence="6" key="1">
    <citation type="journal article" date="2019" name="Int. J. Syst. Evol. Microbiol.">
        <title>The Global Catalogue of Microorganisms (GCM) 10K type strain sequencing project: providing services to taxonomists for standard genome sequencing and annotation.</title>
        <authorList>
            <consortium name="The Broad Institute Genomics Platform"/>
            <consortium name="The Broad Institute Genome Sequencing Center for Infectious Disease"/>
            <person name="Wu L."/>
            <person name="Ma J."/>
        </authorList>
    </citation>
    <scope>NUCLEOTIDE SEQUENCE [LARGE SCALE GENOMIC DNA]</scope>
    <source>
        <strain evidence="6">CGMCC 1.13587</strain>
    </source>
</reference>
<dbReference type="Proteomes" id="UP001596111">
    <property type="component" value="Unassembled WGS sequence"/>
</dbReference>
<comment type="caution">
    <text evidence="5">The sequence shown here is derived from an EMBL/GenBank/DDBJ whole genome shotgun (WGS) entry which is preliminary data.</text>
</comment>